<proteinExistence type="inferred from homology"/>
<protein>
    <submittedName>
        <fullName evidence="3">SDR family NAD(P)-dependent oxidoreductase</fullName>
        <ecNumber evidence="3">1.1.1.-</ecNumber>
    </submittedName>
</protein>
<evidence type="ECO:0000256" key="1">
    <source>
        <dbReference type="ARBA" id="ARBA00006484"/>
    </source>
</evidence>
<keyword evidence="3" id="KW-0560">Oxidoreductase</keyword>
<comment type="caution">
    <text evidence="3">The sequence shown here is derived from an EMBL/GenBank/DDBJ whole genome shotgun (WGS) entry which is preliminary data.</text>
</comment>
<dbReference type="RefSeq" id="WP_379730071.1">
    <property type="nucleotide sequence ID" value="NZ_JBHRYJ010000009.1"/>
</dbReference>
<dbReference type="InterPro" id="IPR036291">
    <property type="entry name" value="NAD(P)-bd_dom_sf"/>
</dbReference>
<evidence type="ECO:0000256" key="2">
    <source>
        <dbReference type="RuleBase" id="RU000363"/>
    </source>
</evidence>
<dbReference type="InterPro" id="IPR020904">
    <property type="entry name" value="Sc_DH/Rdtase_CS"/>
</dbReference>
<dbReference type="SUPFAM" id="SSF51735">
    <property type="entry name" value="NAD(P)-binding Rossmann-fold domains"/>
    <property type="match status" value="1"/>
</dbReference>
<dbReference type="InterPro" id="IPR002347">
    <property type="entry name" value="SDR_fam"/>
</dbReference>
<dbReference type="Proteomes" id="UP001595711">
    <property type="component" value="Unassembled WGS sequence"/>
</dbReference>
<comment type="similarity">
    <text evidence="1 2">Belongs to the short-chain dehydrogenases/reductases (SDR) family.</text>
</comment>
<gene>
    <name evidence="3" type="ORF">ACFOOQ_23020</name>
</gene>
<dbReference type="PANTHER" id="PTHR42879">
    <property type="entry name" value="3-OXOACYL-(ACYL-CARRIER-PROTEIN) REDUCTASE"/>
    <property type="match status" value="1"/>
</dbReference>
<dbReference type="PANTHER" id="PTHR42879:SF2">
    <property type="entry name" value="3-OXOACYL-[ACYL-CARRIER-PROTEIN] REDUCTASE FABG"/>
    <property type="match status" value="1"/>
</dbReference>
<dbReference type="PRINTS" id="PR00080">
    <property type="entry name" value="SDRFAMILY"/>
</dbReference>
<sequence>MPDSMSGGGPIGDRQINSINLRGRVAIVTGGSAGIGLAVAKRFLASGAQVAIWGRNAERLKSAEAILADSSRIHTSVVDVIDEAAIQGGIESVIARFGRLDILVNNAGILGPRHPVWEYPAKAWREVLEINLTGAFLCSKAAAPHMRRQKYGRVVNIGSASGKDGNPYVSAYSAAKAGLIALTKALAKETATDGVLVNCVTPSASETEIFGELTDLRRSELLSRVPMKRFVDVGEIAALVAWLSSEECSFSTGATFDITGGRTTF</sequence>
<organism evidence="3 4">
    <name type="scientific">Ferrovibrio xuzhouensis</name>
    <dbReference type="NCBI Taxonomy" id="1576914"/>
    <lineage>
        <taxon>Bacteria</taxon>
        <taxon>Pseudomonadati</taxon>
        <taxon>Pseudomonadota</taxon>
        <taxon>Alphaproteobacteria</taxon>
        <taxon>Rhodospirillales</taxon>
        <taxon>Rhodospirillaceae</taxon>
        <taxon>Ferrovibrio</taxon>
    </lineage>
</organism>
<dbReference type="GO" id="GO:0016491">
    <property type="term" value="F:oxidoreductase activity"/>
    <property type="evidence" value="ECO:0007669"/>
    <property type="project" value="UniProtKB-KW"/>
</dbReference>
<dbReference type="PRINTS" id="PR00081">
    <property type="entry name" value="GDHRDH"/>
</dbReference>
<accession>A0ABV7VMV9</accession>
<dbReference type="PROSITE" id="PS00061">
    <property type="entry name" value="ADH_SHORT"/>
    <property type="match status" value="1"/>
</dbReference>
<dbReference type="CDD" id="cd05233">
    <property type="entry name" value="SDR_c"/>
    <property type="match status" value="1"/>
</dbReference>
<keyword evidence="4" id="KW-1185">Reference proteome</keyword>
<name>A0ABV7VMV9_9PROT</name>
<dbReference type="EC" id="1.1.1.-" evidence="3"/>
<dbReference type="Gene3D" id="3.40.50.720">
    <property type="entry name" value="NAD(P)-binding Rossmann-like Domain"/>
    <property type="match status" value="1"/>
</dbReference>
<dbReference type="Pfam" id="PF00106">
    <property type="entry name" value="adh_short"/>
    <property type="match status" value="1"/>
</dbReference>
<dbReference type="EMBL" id="JBHRYJ010000009">
    <property type="protein sequence ID" value="MFC3678437.1"/>
    <property type="molecule type" value="Genomic_DNA"/>
</dbReference>
<dbReference type="InterPro" id="IPR050259">
    <property type="entry name" value="SDR"/>
</dbReference>
<reference evidence="4" key="1">
    <citation type="journal article" date="2019" name="Int. J. Syst. Evol. Microbiol.">
        <title>The Global Catalogue of Microorganisms (GCM) 10K type strain sequencing project: providing services to taxonomists for standard genome sequencing and annotation.</title>
        <authorList>
            <consortium name="The Broad Institute Genomics Platform"/>
            <consortium name="The Broad Institute Genome Sequencing Center for Infectious Disease"/>
            <person name="Wu L."/>
            <person name="Ma J."/>
        </authorList>
    </citation>
    <scope>NUCLEOTIDE SEQUENCE [LARGE SCALE GENOMIC DNA]</scope>
    <source>
        <strain evidence="4">KCTC 42182</strain>
    </source>
</reference>
<dbReference type="NCBIfam" id="NF009466">
    <property type="entry name" value="PRK12826.1-2"/>
    <property type="match status" value="1"/>
</dbReference>
<evidence type="ECO:0000313" key="3">
    <source>
        <dbReference type="EMBL" id="MFC3678437.1"/>
    </source>
</evidence>
<evidence type="ECO:0000313" key="4">
    <source>
        <dbReference type="Proteomes" id="UP001595711"/>
    </source>
</evidence>